<feature type="non-terminal residue" evidence="1">
    <location>
        <position position="1"/>
    </location>
</feature>
<gene>
    <name evidence="1" type="ORF">Tco_1080003</name>
</gene>
<dbReference type="Proteomes" id="UP001151760">
    <property type="component" value="Unassembled WGS sequence"/>
</dbReference>
<reference evidence="1" key="2">
    <citation type="submission" date="2022-01" db="EMBL/GenBank/DDBJ databases">
        <authorList>
            <person name="Yamashiro T."/>
            <person name="Shiraishi A."/>
            <person name="Satake H."/>
            <person name="Nakayama K."/>
        </authorList>
    </citation>
    <scope>NUCLEOTIDE SEQUENCE</scope>
</reference>
<reference evidence="1" key="1">
    <citation type="journal article" date="2022" name="Int. J. Mol. Sci.">
        <title>Draft Genome of Tanacetum Coccineum: Genomic Comparison of Closely Related Tanacetum-Family Plants.</title>
        <authorList>
            <person name="Yamashiro T."/>
            <person name="Shiraishi A."/>
            <person name="Nakayama K."/>
            <person name="Satake H."/>
        </authorList>
    </citation>
    <scope>NUCLEOTIDE SEQUENCE</scope>
</reference>
<name>A0ABQ5HTI7_9ASTR</name>
<proteinExistence type="predicted"/>
<evidence type="ECO:0000313" key="2">
    <source>
        <dbReference type="Proteomes" id="UP001151760"/>
    </source>
</evidence>
<protein>
    <submittedName>
        <fullName evidence="1">Uncharacterized protein</fullName>
    </submittedName>
</protein>
<dbReference type="EMBL" id="BQNB010019992">
    <property type="protein sequence ID" value="GJT91158.1"/>
    <property type="molecule type" value="Genomic_DNA"/>
</dbReference>
<organism evidence="1 2">
    <name type="scientific">Tanacetum coccineum</name>
    <dbReference type="NCBI Taxonomy" id="301880"/>
    <lineage>
        <taxon>Eukaryota</taxon>
        <taxon>Viridiplantae</taxon>
        <taxon>Streptophyta</taxon>
        <taxon>Embryophyta</taxon>
        <taxon>Tracheophyta</taxon>
        <taxon>Spermatophyta</taxon>
        <taxon>Magnoliopsida</taxon>
        <taxon>eudicotyledons</taxon>
        <taxon>Gunneridae</taxon>
        <taxon>Pentapetalae</taxon>
        <taxon>asterids</taxon>
        <taxon>campanulids</taxon>
        <taxon>Asterales</taxon>
        <taxon>Asteraceae</taxon>
        <taxon>Asteroideae</taxon>
        <taxon>Anthemideae</taxon>
        <taxon>Anthemidinae</taxon>
        <taxon>Tanacetum</taxon>
    </lineage>
</organism>
<accession>A0ABQ5HTI7</accession>
<comment type="caution">
    <text evidence="1">The sequence shown here is derived from an EMBL/GenBank/DDBJ whole genome shotgun (WGS) entry which is preliminary data.</text>
</comment>
<sequence>LDEVANLQCDYLDQVEKCDRLEKELSIKSENVNNKSFNELSKRFSALEQHSINLELALQQSQEHLNNESVCKEKESTSFRELNVKYLEIQDLKAQL</sequence>
<keyword evidence="2" id="KW-1185">Reference proteome</keyword>
<evidence type="ECO:0000313" key="1">
    <source>
        <dbReference type="EMBL" id="GJT91158.1"/>
    </source>
</evidence>